<keyword evidence="4" id="KW-0496">Mitochondrion</keyword>
<evidence type="ECO:0000256" key="5">
    <source>
        <dbReference type="ARBA" id="ARBA00023136"/>
    </source>
</evidence>
<feature type="domain" description="HIG1" evidence="7">
    <location>
        <begin position="1"/>
        <end position="85"/>
    </location>
</feature>
<sequence>MSYDPTGPRKKTWDKMKENPFVPAGVVGFFAVAIYGIKNYKNQRMTNPTAYFGSLRVMAQGVVAGAIAIAATADAIKYFVNEFKEGKKDDS</sequence>
<evidence type="ECO:0000256" key="3">
    <source>
        <dbReference type="ARBA" id="ARBA00022989"/>
    </source>
</evidence>
<evidence type="ECO:0000256" key="2">
    <source>
        <dbReference type="ARBA" id="ARBA00022692"/>
    </source>
</evidence>
<dbReference type="PANTHER" id="PTHR12297:SF3">
    <property type="entry name" value="HIG1 DOMAIN FAMILY MEMBER 1A"/>
    <property type="match status" value="1"/>
</dbReference>
<gene>
    <name evidence="8" type="ORF">BEMITA_LOCUS6639</name>
</gene>
<dbReference type="InterPro" id="IPR050355">
    <property type="entry name" value="RCF1"/>
</dbReference>
<comment type="subcellular location">
    <subcellularLocation>
        <location evidence="1">Mitochondrion membrane</location>
    </subcellularLocation>
</comment>
<evidence type="ECO:0000256" key="1">
    <source>
        <dbReference type="ARBA" id="ARBA00004325"/>
    </source>
</evidence>
<evidence type="ECO:0000313" key="9">
    <source>
        <dbReference type="Proteomes" id="UP001152759"/>
    </source>
</evidence>
<dbReference type="PROSITE" id="PS51503">
    <property type="entry name" value="HIG1"/>
    <property type="match status" value="1"/>
</dbReference>
<name>A0A9P0AAM5_BEMTA</name>
<reference evidence="8" key="1">
    <citation type="submission" date="2021-12" db="EMBL/GenBank/DDBJ databases">
        <authorList>
            <person name="King R."/>
        </authorList>
    </citation>
    <scope>NUCLEOTIDE SEQUENCE</scope>
</reference>
<keyword evidence="3 6" id="KW-1133">Transmembrane helix</keyword>
<proteinExistence type="predicted"/>
<dbReference type="InterPro" id="IPR007667">
    <property type="entry name" value="Hypoxia_induced_domain"/>
</dbReference>
<dbReference type="Pfam" id="PF04588">
    <property type="entry name" value="HIG_1_N"/>
    <property type="match status" value="1"/>
</dbReference>
<dbReference type="AlphaFoldDB" id="A0A9P0AAM5"/>
<feature type="transmembrane region" description="Helical" evidence="6">
    <location>
        <begin position="57"/>
        <end position="80"/>
    </location>
</feature>
<feature type="transmembrane region" description="Helical" evidence="6">
    <location>
        <begin position="21"/>
        <end position="37"/>
    </location>
</feature>
<organism evidence="8 9">
    <name type="scientific">Bemisia tabaci</name>
    <name type="common">Sweetpotato whitefly</name>
    <name type="synonym">Aleurodes tabaci</name>
    <dbReference type="NCBI Taxonomy" id="7038"/>
    <lineage>
        <taxon>Eukaryota</taxon>
        <taxon>Metazoa</taxon>
        <taxon>Ecdysozoa</taxon>
        <taxon>Arthropoda</taxon>
        <taxon>Hexapoda</taxon>
        <taxon>Insecta</taxon>
        <taxon>Pterygota</taxon>
        <taxon>Neoptera</taxon>
        <taxon>Paraneoptera</taxon>
        <taxon>Hemiptera</taxon>
        <taxon>Sternorrhyncha</taxon>
        <taxon>Aleyrodoidea</taxon>
        <taxon>Aleyrodidae</taxon>
        <taxon>Aleyrodinae</taxon>
        <taxon>Bemisia</taxon>
    </lineage>
</organism>
<dbReference type="EMBL" id="OU963864">
    <property type="protein sequence ID" value="CAH0387647.1"/>
    <property type="molecule type" value="Genomic_DNA"/>
</dbReference>
<dbReference type="GO" id="GO:0031966">
    <property type="term" value="C:mitochondrial membrane"/>
    <property type="evidence" value="ECO:0007669"/>
    <property type="project" value="UniProtKB-SubCell"/>
</dbReference>
<evidence type="ECO:0000256" key="4">
    <source>
        <dbReference type="ARBA" id="ARBA00023128"/>
    </source>
</evidence>
<dbReference type="Proteomes" id="UP001152759">
    <property type="component" value="Chromosome 3"/>
</dbReference>
<evidence type="ECO:0000313" key="8">
    <source>
        <dbReference type="EMBL" id="CAH0387647.1"/>
    </source>
</evidence>
<evidence type="ECO:0000259" key="7">
    <source>
        <dbReference type="PROSITE" id="PS51503"/>
    </source>
</evidence>
<protein>
    <recommendedName>
        <fullName evidence="7">HIG1 domain-containing protein</fullName>
    </recommendedName>
</protein>
<dbReference type="PANTHER" id="PTHR12297">
    <property type="entry name" value="HYPOXIA-INDUCBILE GENE 1 HIG1 -RELATED"/>
    <property type="match status" value="1"/>
</dbReference>
<keyword evidence="5 6" id="KW-0472">Membrane</keyword>
<evidence type="ECO:0000256" key="6">
    <source>
        <dbReference type="SAM" id="Phobius"/>
    </source>
</evidence>
<dbReference type="Gene3D" id="6.10.140.1320">
    <property type="match status" value="1"/>
</dbReference>
<keyword evidence="2 6" id="KW-0812">Transmembrane</keyword>
<keyword evidence="9" id="KW-1185">Reference proteome</keyword>
<dbReference type="GO" id="GO:0097250">
    <property type="term" value="P:mitochondrial respirasome assembly"/>
    <property type="evidence" value="ECO:0007669"/>
    <property type="project" value="TreeGrafter"/>
</dbReference>
<accession>A0A9P0AAM5</accession>